<comment type="similarity">
    <text evidence="1">Belongs to the C/M/P thioester hydrolase family.</text>
</comment>
<dbReference type="GO" id="GO:0009062">
    <property type="term" value="P:fatty acid catabolic process"/>
    <property type="evidence" value="ECO:0007669"/>
    <property type="project" value="TreeGrafter"/>
</dbReference>
<dbReference type="AlphaFoldDB" id="A0A0J9X6J7"/>
<dbReference type="Proteomes" id="UP000242525">
    <property type="component" value="Unassembled WGS sequence"/>
</dbReference>
<dbReference type="CDD" id="cd03445">
    <property type="entry name" value="Thioesterase_II_repeat2"/>
    <property type="match status" value="1"/>
</dbReference>
<dbReference type="Pfam" id="PF13622">
    <property type="entry name" value="4HBT_3"/>
    <property type="match status" value="1"/>
</dbReference>
<feature type="domain" description="Acyl-CoA thioesterase 2 C-terminal" evidence="3">
    <location>
        <begin position="192"/>
        <end position="318"/>
    </location>
</feature>
<dbReference type="CDD" id="cd03444">
    <property type="entry name" value="Thioesterase_II_repeat1"/>
    <property type="match status" value="1"/>
</dbReference>
<evidence type="ECO:0000313" key="6">
    <source>
        <dbReference type="Proteomes" id="UP000242525"/>
    </source>
</evidence>
<dbReference type="PANTHER" id="PTHR11066:SF34">
    <property type="entry name" value="ACYL-COENZYME A THIOESTERASE 8"/>
    <property type="match status" value="1"/>
</dbReference>
<dbReference type="InterPro" id="IPR042171">
    <property type="entry name" value="Acyl-CoA_hotdog"/>
</dbReference>
<evidence type="ECO:0000313" key="5">
    <source>
        <dbReference type="EMBL" id="CDO52833.1"/>
    </source>
</evidence>
<dbReference type="SUPFAM" id="SSF54637">
    <property type="entry name" value="Thioesterase/thiol ester dehydrase-isomerase"/>
    <property type="match status" value="2"/>
</dbReference>
<accession>A0A0J9X6J7</accession>
<dbReference type="GO" id="GO:0047617">
    <property type="term" value="F:fatty acyl-CoA hydrolase activity"/>
    <property type="evidence" value="ECO:0007669"/>
    <property type="project" value="InterPro"/>
</dbReference>
<dbReference type="OrthoDB" id="68328at2759"/>
<dbReference type="PANTHER" id="PTHR11066">
    <property type="entry name" value="ACYL-COA THIOESTERASE"/>
    <property type="match status" value="1"/>
</dbReference>
<dbReference type="Pfam" id="PF02551">
    <property type="entry name" value="Acyl_CoA_thio"/>
    <property type="match status" value="1"/>
</dbReference>
<dbReference type="GO" id="GO:0005782">
    <property type="term" value="C:peroxisomal matrix"/>
    <property type="evidence" value="ECO:0007669"/>
    <property type="project" value="TreeGrafter"/>
</dbReference>
<dbReference type="InterPro" id="IPR003703">
    <property type="entry name" value="Acyl_CoA_thio"/>
</dbReference>
<comment type="caution">
    <text evidence="5">The sequence shown here is derived from an EMBL/GenBank/DDBJ whole genome shotgun (WGS) entry which is preliminary data.</text>
</comment>
<dbReference type="InterPro" id="IPR029069">
    <property type="entry name" value="HotDog_dom_sf"/>
</dbReference>
<protein>
    <submittedName>
        <fullName evidence="5">Similar to Saccharomyces cerevisiae YJR019C TES1 Peroxisomal acyl-CoA thioesterase likely to be involved in fatty acid oxidation rather than fatty acid synthesis</fullName>
    </submittedName>
</protein>
<dbReference type="EMBL" id="CCBN010000004">
    <property type="protein sequence ID" value="CDO52833.1"/>
    <property type="molecule type" value="Genomic_DNA"/>
</dbReference>
<sequence>MSLVELSHKTFDQLMSLEELKPADFTSLATVNVRLFRSLVKPYKPQVAPGVFGGHVLAQSSLAAARTAPKEFICHNIHGYFLLPGQRDIPFYYQVEEIRNGSNFLVRQVKVFQNSDTSRLFSAKSICFIAIVSLKKPTPRGSLNHQRHLPDDFKLANAFDSLEDHEIAPDVDLPHWQALLKAGKITYNEEYHPIEVRKRNMGNVNDDKRVSERSQIHYFKANEPISNDQNVHVAAFLYVSDRNSLFTILNLQEKSSMINKVASIDHSFVFHDMGARLSNAWNTMETFSSKASDGRGLYQGHIYDENHNLVCSFMQDGVVRIREEQENSDKSKL</sequence>
<evidence type="ECO:0000256" key="1">
    <source>
        <dbReference type="ARBA" id="ARBA00006538"/>
    </source>
</evidence>
<evidence type="ECO:0000256" key="2">
    <source>
        <dbReference type="ARBA" id="ARBA00022801"/>
    </source>
</evidence>
<organism evidence="5 6">
    <name type="scientific">Geotrichum candidum</name>
    <name type="common">Oospora lactis</name>
    <name type="synonym">Dipodascus geotrichum</name>
    <dbReference type="NCBI Taxonomy" id="1173061"/>
    <lineage>
        <taxon>Eukaryota</taxon>
        <taxon>Fungi</taxon>
        <taxon>Dikarya</taxon>
        <taxon>Ascomycota</taxon>
        <taxon>Saccharomycotina</taxon>
        <taxon>Dipodascomycetes</taxon>
        <taxon>Dipodascales</taxon>
        <taxon>Dipodascaceae</taxon>
        <taxon>Geotrichum</taxon>
    </lineage>
</organism>
<dbReference type="Gene3D" id="2.40.160.210">
    <property type="entry name" value="Acyl-CoA thioesterase, double hotdog domain"/>
    <property type="match status" value="1"/>
</dbReference>
<dbReference type="InterPro" id="IPR025652">
    <property type="entry name" value="TesB_C"/>
</dbReference>
<name>A0A0J9X6J7_GEOCN</name>
<evidence type="ECO:0000259" key="3">
    <source>
        <dbReference type="Pfam" id="PF02551"/>
    </source>
</evidence>
<proteinExistence type="inferred from homology"/>
<reference evidence="5" key="1">
    <citation type="submission" date="2014-03" db="EMBL/GenBank/DDBJ databases">
        <authorList>
            <person name="Casaregola S."/>
        </authorList>
    </citation>
    <scope>NUCLEOTIDE SEQUENCE [LARGE SCALE GENOMIC DNA]</scope>
    <source>
        <strain evidence="5">CLIB 918</strain>
    </source>
</reference>
<keyword evidence="2" id="KW-0378">Hydrolase</keyword>
<keyword evidence="6" id="KW-1185">Reference proteome</keyword>
<dbReference type="GO" id="GO:0006637">
    <property type="term" value="P:acyl-CoA metabolic process"/>
    <property type="evidence" value="ECO:0007669"/>
    <property type="project" value="InterPro"/>
</dbReference>
<dbReference type="InterPro" id="IPR049449">
    <property type="entry name" value="TesB_ACOT8-like_N"/>
</dbReference>
<dbReference type="STRING" id="1173061.A0A0J9X6J7"/>
<gene>
    <name evidence="5" type="ORF">BN980_GECA04s00219g</name>
</gene>
<evidence type="ECO:0000259" key="4">
    <source>
        <dbReference type="Pfam" id="PF13622"/>
    </source>
</evidence>
<feature type="domain" description="Acyl-CoA thioesterase-like N-terminal HotDog" evidence="4">
    <location>
        <begin position="45"/>
        <end position="130"/>
    </location>
</feature>